<dbReference type="EMBL" id="VSRQ01000001">
    <property type="protein sequence ID" value="TYK53388.1"/>
    <property type="molecule type" value="Genomic_DNA"/>
</dbReference>
<evidence type="ECO:0000313" key="3">
    <source>
        <dbReference type="Proteomes" id="UP000323505"/>
    </source>
</evidence>
<evidence type="ECO:0008006" key="4">
    <source>
        <dbReference type="Google" id="ProtNLM"/>
    </source>
</evidence>
<sequence>MTSFSYRRWSGTRAAVLAAAAVIGTAAMAAVGAPDAPAARRDRHGCTDDRVCIYPGPEWSGDRPAVHHSAARVVNLGGFRGDHRVFNNAYRTTVRFCTGYNGQGCGAPIHPGHWTDRNLTPINSLLIQR</sequence>
<keyword evidence="1" id="KW-0732">Signal</keyword>
<name>A0A5D3FZF1_9ACTN</name>
<gene>
    <name evidence="2" type="ORF">FXF68_06700</name>
</gene>
<accession>A0A5D3FZF1</accession>
<organism evidence="2 3">
    <name type="scientific">Actinomadura decatromicini</name>
    <dbReference type="NCBI Taxonomy" id="2604572"/>
    <lineage>
        <taxon>Bacteria</taxon>
        <taxon>Bacillati</taxon>
        <taxon>Actinomycetota</taxon>
        <taxon>Actinomycetes</taxon>
        <taxon>Streptosporangiales</taxon>
        <taxon>Thermomonosporaceae</taxon>
        <taxon>Actinomadura</taxon>
    </lineage>
</organism>
<dbReference type="Pfam" id="PF03995">
    <property type="entry name" value="Inhibitor_I36"/>
    <property type="match status" value="1"/>
</dbReference>
<reference evidence="2 3" key="1">
    <citation type="submission" date="2019-08" db="EMBL/GenBank/DDBJ databases">
        <title>Actinomadura sp. nov. CYP1-5 isolated from mountain soil.</title>
        <authorList>
            <person name="Songsumanus A."/>
            <person name="Kuncharoen N."/>
            <person name="Kudo T."/>
            <person name="Yuki M."/>
            <person name="Igarashi Y."/>
            <person name="Tanasupawat S."/>
        </authorList>
    </citation>
    <scope>NUCLEOTIDE SEQUENCE [LARGE SCALE GENOMIC DNA]</scope>
    <source>
        <strain evidence="2 3">CYP1-5</strain>
    </source>
</reference>
<keyword evidence="3" id="KW-1185">Reference proteome</keyword>
<feature type="signal peptide" evidence="1">
    <location>
        <begin position="1"/>
        <end position="29"/>
    </location>
</feature>
<feature type="chain" id="PRO_5022676152" description="Peptidase inhibitor family I36 protein" evidence="1">
    <location>
        <begin position="30"/>
        <end position="129"/>
    </location>
</feature>
<protein>
    <recommendedName>
        <fullName evidence="4">Peptidase inhibitor family I36 protein</fullName>
    </recommendedName>
</protein>
<dbReference type="AlphaFoldDB" id="A0A5D3FZF1"/>
<proteinExistence type="predicted"/>
<dbReference type="RefSeq" id="WP_148757971.1">
    <property type="nucleotide sequence ID" value="NZ_VSRQ01000001.1"/>
</dbReference>
<evidence type="ECO:0000256" key="1">
    <source>
        <dbReference type="SAM" id="SignalP"/>
    </source>
</evidence>
<evidence type="ECO:0000313" key="2">
    <source>
        <dbReference type="EMBL" id="TYK53388.1"/>
    </source>
</evidence>
<comment type="caution">
    <text evidence="2">The sequence shown here is derived from an EMBL/GenBank/DDBJ whole genome shotgun (WGS) entry which is preliminary data.</text>
</comment>
<dbReference type="Proteomes" id="UP000323505">
    <property type="component" value="Unassembled WGS sequence"/>
</dbReference>